<gene>
    <name evidence="8" type="ORF">Pla144_51270</name>
</gene>
<evidence type="ECO:0000256" key="3">
    <source>
        <dbReference type="ARBA" id="ARBA00012662"/>
    </source>
</evidence>
<dbReference type="InterPro" id="IPR016286">
    <property type="entry name" value="FUC_metazoa-typ"/>
</dbReference>
<dbReference type="GO" id="GO:0004560">
    <property type="term" value="F:alpha-L-fucosidase activity"/>
    <property type="evidence" value="ECO:0007669"/>
    <property type="project" value="InterPro"/>
</dbReference>
<dbReference type="Pfam" id="PF01120">
    <property type="entry name" value="Alpha_L_fucos"/>
    <property type="match status" value="1"/>
</dbReference>
<organism evidence="8 9">
    <name type="scientific">Bythopirellula polymerisocia</name>
    <dbReference type="NCBI Taxonomy" id="2528003"/>
    <lineage>
        <taxon>Bacteria</taxon>
        <taxon>Pseudomonadati</taxon>
        <taxon>Planctomycetota</taxon>
        <taxon>Planctomycetia</taxon>
        <taxon>Pirellulales</taxon>
        <taxon>Lacipirellulaceae</taxon>
        <taxon>Bythopirellula</taxon>
    </lineage>
</organism>
<feature type="domain" description="Glycoside hydrolase family 29 N-terminal" evidence="7">
    <location>
        <begin position="18"/>
        <end position="314"/>
    </location>
</feature>
<evidence type="ECO:0000259" key="7">
    <source>
        <dbReference type="Pfam" id="PF01120"/>
    </source>
</evidence>
<comment type="function">
    <text evidence="1">Alpha-L-fucosidase is responsible for hydrolyzing the alpha-1,6-linked fucose joined to the reducing-end N-acetylglucosamine of the carbohydrate moieties of glycoproteins.</text>
</comment>
<dbReference type="Proteomes" id="UP000318437">
    <property type="component" value="Unassembled WGS sequence"/>
</dbReference>
<keyword evidence="5" id="KW-0378">Hydrolase</keyword>
<dbReference type="GO" id="GO:0006004">
    <property type="term" value="P:fucose metabolic process"/>
    <property type="evidence" value="ECO:0007669"/>
    <property type="project" value="InterPro"/>
</dbReference>
<dbReference type="OrthoDB" id="9760597at2"/>
<dbReference type="AlphaFoldDB" id="A0A5C6C3U1"/>
<proteinExistence type="inferred from homology"/>
<reference evidence="8 9" key="1">
    <citation type="submission" date="2019-02" db="EMBL/GenBank/DDBJ databases">
        <title>Deep-cultivation of Planctomycetes and their phenomic and genomic characterization uncovers novel biology.</title>
        <authorList>
            <person name="Wiegand S."/>
            <person name="Jogler M."/>
            <person name="Boedeker C."/>
            <person name="Pinto D."/>
            <person name="Vollmers J."/>
            <person name="Rivas-Marin E."/>
            <person name="Kohn T."/>
            <person name="Peeters S.H."/>
            <person name="Heuer A."/>
            <person name="Rast P."/>
            <person name="Oberbeckmann S."/>
            <person name="Bunk B."/>
            <person name="Jeske O."/>
            <person name="Meyerdierks A."/>
            <person name="Storesund J.E."/>
            <person name="Kallscheuer N."/>
            <person name="Luecker S."/>
            <person name="Lage O.M."/>
            <person name="Pohl T."/>
            <person name="Merkel B.J."/>
            <person name="Hornburger P."/>
            <person name="Mueller R.-W."/>
            <person name="Bruemmer F."/>
            <person name="Labrenz M."/>
            <person name="Spormann A.M."/>
            <person name="Op Den Camp H."/>
            <person name="Overmann J."/>
            <person name="Amann R."/>
            <person name="Jetten M.S.M."/>
            <person name="Mascher T."/>
            <person name="Medema M.H."/>
            <person name="Devos D.P."/>
            <person name="Kaster A.-K."/>
            <person name="Ovreas L."/>
            <person name="Rohde M."/>
            <person name="Galperin M.Y."/>
            <person name="Jogler C."/>
        </authorList>
    </citation>
    <scope>NUCLEOTIDE SEQUENCE [LARGE SCALE GENOMIC DNA]</scope>
    <source>
        <strain evidence="8 9">Pla144</strain>
    </source>
</reference>
<dbReference type="InterPro" id="IPR057739">
    <property type="entry name" value="Glyco_hydro_29_N"/>
</dbReference>
<dbReference type="RefSeq" id="WP_146453309.1">
    <property type="nucleotide sequence ID" value="NZ_SJPS01000025.1"/>
</dbReference>
<evidence type="ECO:0000256" key="1">
    <source>
        <dbReference type="ARBA" id="ARBA00004071"/>
    </source>
</evidence>
<dbReference type="EC" id="3.2.1.51" evidence="3"/>
<accession>A0A5C6C3U1</accession>
<name>A0A5C6C3U1_9BACT</name>
<dbReference type="Gene3D" id="3.20.20.80">
    <property type="entry name" value="Glycosidases"/>
    <property type="match status" value="1"/>
</dbReference>
<comment type="caution">
    <text evidence="8">The sequence shown here is derived from an EMBL/GenBank/DDBJ whole genome shotgun (WGS) entry which is preliminary data.</text>
</comment>
<evidence type="ECO:0000313" key="9">
    <source>
        <dbReference type="Proteomes" id="UP000318437"/>
    </source>
</evidence>
<keyword evidence="9" id="KW-1185">Reference proteome</keyword>
<keyword evidence="6" id="KW-0326">Glycosidase</keyword>
<evidence type="ECO:0000313" key="8">
    <source>
        <dbReference type="EMBL" id="TWU17459.1"/>
    </source>
</evidence>
<dbReference type="GO" id="GO:0016139">
    <property type="term" value="P:glycoside catabolic process"/>
    <property type="evidence" value="ECO:0007669"/>
    <property type="project" value="TreeGrafter"/>
</dbReference>
<dbReference type="PIRSF" id="PIRSF001092">
    <property type="entry name" value="Alpha-L-fucosidase"/>
    <property type="match status" value="1"/>
</dbReference>
<evidence type="ECO:0000256" key="6">
    <source>
        <dbReference type="ARBA" id="ARBA00023295"/>
    </source>
</evidence>
<dbReference type="InterPro" id="IPR017853">
    <property type="entry name" value="GH"/>
</dbReference>
<evidence type="ECO:0000256" key="2">
    <source>
        <dbReference type="ARBA" id="ARBA00007951"/>
    </source>
</evidence>
<dbReference type="GO" id="GO:0005764">
    <property type="term" value="C:lysosome"/>
    <property type="evidence" value="ECO:0007669"/>
    <property type="project" value="TreeGrafter"/>
</dbReference>
<evidence type="ECO:0000256" key="5">
    <source>
        <dbReference type="ARBA" id="ARBA00022801"/>
    </source>
</evidence>
<dbReference type="PANTHER" id="PTHR10030:SF37">
    <property type="entry name" value="ALPHA-L-FUCOSIDASE-RELATED"/>
    <property type="match status" value="1"/>
</dbReference>
<dbReference type="SMART" id="SM00812">
    <property type="entry name" value="Alpha_L_fucos"/>
    <property type="match status" value="1"/>
</dbReference>
<dbReference type="EMBL" id="SJPS01000025">
    <property type="protein sequence ID" value="TWU17459.1"/>
    <property type="molecule type" value="Genomic_DNA"/>
</dbReference>
<protein>
    <recommendedName>
        <fullName evidence="3">alpha-L-fucosidase</fullName>
        <ecNumber evidence="3">3.2.1.51</ecNumber>
    </recommendedName>
</protein>
<dbReference type="PANTHER" id="PTHR10030">
    <property type="entry name" value="ALPHA-L-FUCOSIDASE"/>
    <property type="match status" value="1"/>
</dbReference>
<evidence type="ECO:0000256" key="4">
    <source>
        <dbReference type="ARBA" id="ARBA00022729"/>
    </source>
</evidence>
<sequence>MNIDKQSSDMAWWREAQNARDERVAWWQDARFGMFVHWNASSQLGGVWRDKVYSGYTEHIQRLATIPCEVYREEVVGVFNPTEFDADRWIKAAKSAGMRYFIITAKHHDGFAMFDSDASDYNILDATLFGRDPMKELKEACERHDIRFGFYYSHAFDWGEPNGAGNDWDYDNPGGSQLLHGGRNWYDKNPHLVPKFRTYVDQKAIPQVVELIEKHDPDILWFDTAAKLPPEECLRVLKAAREVGPDVVINSRIVQYTGHGNYGDYLSTVDRPADFHPVSEDWEAIPTTNESYGWSANDESYKPSLFFIRLLAKAAVVSVKMRTFVFGVNPAGRSAPNSVAA</sequence>
<dbReference type="SUPFAM" id="SSF51445">
    <property type="entry name" value="(Trans)glycosidases"/>
    <property type="match status" value="1"/>
</dbReference>
<dbReference type="InterPro" id="IPR000933">
    <property type="entry name" value="Glyco_hydro_29"/>
</dbReference>
<comment type="similarity">
    <text evidence="2">Belongs to the glycosyl hydrolase 29 family.</text>
</comment>
<keyword evidence="4" id="KW-0732">Signal</keyword>